<sequence>MMNPANRGLNSVLTRITNKLQQDSLVHDALHELRECLDVDRVALYYFYSHWKGQVTFEALSDHKYSIICSTGADECFKREYADLYIAGRIYWADDIEIAPISDCHRDFLRSLQVRSNLVAPVLNNGKLWGLLVAHHCQDVKKWEHSDITSMRLYSQGLSAAPSIQSEVLDFD</sequence>
<evidence type="ECO:0000313" key="3">
    <source>
        <dbReference type="Proteomes" id="UP000738376"/>
    </source>
</evidence>
<dbReference type="Gene3D" id="3.30.450.40">
    <property type="match status" value="1"/>
</dbReference>
<dbReference type="InterPro" id="IPR016132">
    <property type="entry name" value="Phyto_chromo_attachment"/>
</dbReference>
<protein>
    <submittedName>
        <fullName evidence="2">GAF domain-containing protein</fullName>
    </submittedName>
</protein>
<proteinExistence type="predicted"/>
<dbReference type="Proteomes" id="UP000738376">
    <property type="component" value="Unassembled WGS sequence"/>
</dbReference>
<name>A0ABX1LN40_9CYAN</name>
<reference evidence="2 3" key="1">
    <citation type="submission" date="2020-03" db="EMBL/GenBank/DDBJ databases">
        <title>Draft Genome Sequence of 2-Methylisoborneol Producing Pseudanabaena yagii Strain GIHE-NHR1 Isolated from North Han River in South Korea.</title>
        <authorList>
            <person name="Jeong J."/>
        </authorList>
    </citation>
    <scope>NUCLEOTIDE SEQUENCE [LARGE SCALE GENOMIC DNA]</scope>
    <source>
        <strain evidence="2 3">GIHE-NHR1</strain>
    </source>
</reference>
<dbReference type="InterPro" id="IPR003018">
    <property type="entry name" value="GAF"/>
</dbReference>
<accession>A0ABX1LN40</accession>
<comment type="caution">
    <text evidence="2">The sequence shown here is derived from an EMBL/GenBank/DDBJ whole genome shotgun (WGS) entry which is preliminary data.</text>
</comment>
<dbReference type="PROSITE" id="PS50046">
    <property type="entry name" value="PHYTOCHROME_2"/>
    <property type="match status" value="1"/>
</dbReference>
<dbReference type="InterPro" id="IPR029016">
    <property type="entry name" value="GAF-like_dom_sf"/>
</dbReference>
<dbReference type="RefSeq" id="WP_169361963.1">
    <property type="nucleotide sequence ID" value="NZ_JAAVJL010000001.1"/>
</dbReference>
<gene>
    <name evidence="2" type="ORF">HC246_02205</name>
</gene>
<dbReference type="SUPFAM" id="SSF55781">
    <property type="entry name" value="GAF domain-like"/>
    <property type="match status" value="1"/>
</dbReference>
<dbReference type="Pfam" id="PF01590">
    <property type="entry name" value="GAF"/>
    <property type="match status" value="1"/>
</dbReference>
<keyword evidence="3" id="KW-1185">Reference proteome</keyword>
<evidence type="ECO:0000313" key="2">
    <source>
        <dbReference type="EMBL" id="NMF56856.1"/>
    </source>
</evidence>
<feature type="domain" description="Phytochrome chromophore attachment site" evidence="1">
    <location>
        <begin position="21"/>
        <end position="138"/>
    </location>
</feature>
<dbReference type="EMBL" id="JAAVJL010000001">
    <property type="protein sequence ID" value="NMF56856.1"/>
    <property type="molecule type" value="Genomic_DNA"/>
</dbReference>
<dbReference type="SMART" id="SM00065">
    <property type="entry name" value="GAF"/>
    <property type="match status" value="1"/>
</dbReference>
<evidence type="ECO:0000259" key="1">
    <source>
        <dbReference type="PROSITE" id="PS50046"/>
    </source>
</evidence>
<organism evidence="2 3">
    <name type="scientific">Pseudanabaena yagii GIHE-NHR1</name>
    <dbReference type="NCBI Taxonomy" id="2722753"/>
    <lineage>
        <taxon>Bacteria</taxon>
        <taxon>Bacillati</taxon>
        <taxon>Cyanobacteriota</taxon>
        <taxon>Cyanophyceae</taxon>
        <taxon>Pseudanabaenales</taxon>
        <taxon>Pseudanabaenaceae</taxon>
        <taxon>Pseudanabaena</taxon>
        <taxon>Pseudanabaena yagii</taxon>
    </lineage>
</organism>